<dbReference type="Gene3D" id="3.20.20.450">
    <property type="entry name" value="EAL domain"/>
    <property type="match status" value="1"/>
</dbReference>
<proteinExistence type="predicted"/>
<dbReference type="InterPro" id="IPR001633">
    <property type="entry name" value="EAL_dom"/>
</dbReference>
<dbReference type="SMART" id="SM00267">
    <property type="entry name" value="GGDEF"/>
    <property type="match status" value="1"/>
</dbReference>
<dbReference type="GO" id="GO:0071111">
    <property type="term" value="F:cyclic-guanylate-specific phosphodiesterase activity"/>
    <property type="evidence" value="ECO:0007669"/>
    <property type="project" value="InterPro"/>
</dbReference>
<dbReference type="InterPro" id="IPR043128">
    <property type="entry name" value="Rev_trsase/Diguanyl_cyclase"/>
</dbReference>
<comment type="caution">
    <text evidence="3">The sequence shown here is derived from an EMBL/GenBank/DDBJ whole genome shotgun (WGS) entry which is preliminary data.</text>
</comment>
<dbReference type="SUPFAM" id="SSF141868">
    <property type="entry name" value="EAL domain-like"/>
    <property type="match status" value="1"/>
</dbReference>
<reference evidence="3 4" key="1">
    <citation type="submission" date="2018-10" db="EMBL/GenBank/DDBJ databases">
        <title>An outbreak of IMP-63 producing strain in France.</title>
        <authorList>
            <person name="Bour M."/>
            <person name="Liapis E."/>
            <person name="Plesiat P."/>
        </authorList>
    </citation>
    <scope>NUCLEOTIDE SEQUENCE [LARGE SCALE GENOMIC DNA]</scope>
    <source>
        <strain evidence="3 4">12917</strain>
    </source>
</reference>
<dbReference type="Gene3D" id="3.30.70.270">
    <property type="match status" value="1"/>
</dbReference>
<dbReference type="CDD" id="cd01948">
    <property type="entry name" value="EAL"/>
    <property type="match status" value="1"/>
</dbReference>
<dbReference type="PANTHER" id="PTHR33121">
    <property type="entry name" value="CYCLIC DI-GMP PHOSPHODIESTERASE PDEF"/>
    <property type="match status" value="1"/>
</dbReference>
<sequence length="444" mass="49285">MDISSIHQDPLTGLLNRLGLEAALQEQDALGKRDLTLLSVQISRFGSINSSLGGAVADKIITMTAKRLQKTFPNALYIARAHGDHFCLLFEGLHAVDDTIERLDDFTRRPFAVRGEIIVLSVRIGVATMDSSLPVAALLLQGSEIALHAAKSTQSRAIFYKPEMEEQARQAHRLENDLRVSLVNRHVELHRALANDEFQIHYQPIIDCKTGQIHAFEALMRWLHPEKGFISPALFIPMAEQIQVMDVLGSWVIQKAIADAAVWPNGANDLRIGVSINISPSQFIAPAILLNTVSQALAQSQLDPSLIKLEVTESSAFVETMGETLRQLKQMGCRIALDDFGTGYSSLTQLHQLPLDYLKLDRSFIKDLDSESPDEVRRSHKLIQAIFSLADTFEITAVVEGVETQRQLDEVRLMGANLIQGYFYSKPLPAGEISHYIKTFSHGA</sequence>
<evidence type="ECO:0000313" key="3">
    <source>
        <dbReference type="EMBL" id="RNF77603.1"/>
    </source>
</evidence>
<organism evidence="3 4">
    <name type="scientific">Pseudomonas putida</name>
    <name type="common">Arthrobacter siderocapsulatus</name>
    <dbReference type="NCBI Taxonomy" id="303"/>
    <lineage>
        <taxon>Bacteria</taxon>
        <taxon>Pseudomonadati</taxon>
        <taxon>Pseudomonadota</taxon>
        <taxon>Gammaproteobacteria</taxon>
        <taxon>Pseudomonadales</taxon>
        <taxon>Pseudomonadaceae</taxon>
        <taxon>Pseudomonas</taxon>
    </lineage>
</organism>
<dbReference type="EMBL" id="RJAI01000106">
    <property type="protein sequence ID" value="RNF77603.1"/>
    <property type="molecule type" value="Genomic_DNA"/>
</dbReference>
<dbReference type="Pfam" id="PF00990">
    <property type="entry name" value="GGDEF"/>
    <property type="match status" value="1"/>
</dbReference>
<evidence type="ECO:0000313" key="4">
    <source>
        <dbReference type="Proteomes" id="UP000278162"/>
    </source>
</evidence>
<dbReference type="InterPro" id="IPR029787">
    <property type="entry name" value="Nucleotide_cyclase"/>
</dbReference>
<dbReference type="SUPFAM" id="SSF55073">
    <property type="entry name" value="Nucleotide cyclase"/>
    <property type="match status" value="1"/>
</dbReference>
<dbReference type="Pfam" id="PF00563">
    <property type="entry name" value="EAL"/>
    <property type="match status" value="1"/>
</dbReference>
<dbReference type="InterPro" id="IPR050706">
    <property type="entry name" value="Cyclic-di-GMP_PDE-like"/>
</dbReference>
<dbReference type="AlphaFoldDB" id="A0A3M8SA96"/>
<dbReference type="SMART" id="SM00052">
    <property type="entry name" value="EAL"/>
    <property type="match status" value="1"/>
</dbReference>
<dbReference type="PANTHER" id="PTHR33121:SF79">
    <property type="entry name" value="CYCLIC DI-GMP PHOSPHODIESTERASE PDED-RELATED"/>
    <property type="match status" value="1"/>
</dbReference>
<dbReference type="RefSeq" id="WP_123085815.1">
    <property type="nucleotide sequence ID" value="NZ_RJAI01000106.1"/>
</dbReference>
<dbReference type="InterPro" id="IPR035919">
    <property type="entry name" value="EAL_sf"/>
</dbReference>
<protein>
    <submittedName>
        <fullName evidence="3">Bifunctional diguanylate cyclase/phosphodiesterase</fullName>
    </submittedName>
</protein>
<accession>A0A3M8SA96</accession>
<feature type="domain" description="EAL" evidence="1">
    <location>
        <begin position="182"/>
        <end position="441"/>
    </location>
</feature>
<name>A0A3M8SA96_PSEPU</name>
<gene>
    <name evidence="3" type="ORF">EFK07_30075</name>
</gene>
<evidence type="ECO:0000259" key="1">
    <source>
        <dbReference type="PROSITE" id="PS50883"/>
    </source>
</evidence>
<dbReference type="InterPro" id="IPR000160">
    <property type="entry name" value="GGDEF_dom"/>
</dbReference>
<dbReference type="Proteomes" id="UP000278162">
    <property type="component" value="Unassembled WGS sequence"/>
</dbReference>
<evidence type="ECO:0000259" key="2">
    <source>
        <dbReference type="PROSITE" id="PS50887"/>
    </source>
</evidence>
<dbReference type="PROSITE" id="PS50883">
    <property type="entry name" value="EAL"/>
    <property type="match status" value="1"/>
</dbReference>
<feature type="domain" description="GGDEF" evidence="2">
    <location>
        <begin position="33"/>
        <end position="162"/>
    </location>
</feature>
<dbReference type="PROSITE" id="PS50887">
    <property type="entry name" value="GGDEF"/>
    <property type="match status" value="1"/>
</dbReference>
<dbReference type="NCBIfam" id="TIGR00254">
    <property type="entry name" value="GGDEF"/>
    <property type="match status" value="1"/>
</dbReference>
<dbReference type="CDD" id="cd01949">
    <property type="entry name" value="GGDEF"/>
    <property type="match status" value="1"/>
</dbReference>